<dbReference type="AlphaFoldDB" id="A0A1Y1SDU3"/>
<evidence type="ECO:0000313" key="3">
    <source>
        <dbReference type="EMBL" id="ORE86843.1"/>
    </source>
</evidence>
<gene>
    <name evidence="3" type="ORF">ATO7_07382</name>
</gene>
<comment type="caution">
    <text evidence="3">The sequence shown here is derived from an EMBL/GenBank/DDBJ whole genome shotgun (WGS) entry which is preliminary data.</text>
</comment>
<dbReference type="InterPro" id="IPR029069">
    <property type="entry name" value="HotDog_dom_sf"/>
</dbReference>
<evidence type="ECO:0000313" key="4">
    <source>
        <dbReference type="Proteomes" id="UP000192342"/>
    </source>
</evidence>
<dbReference type="RefSeq" id="WP_206044839.1">
    <property type="nucleotide sequence ID" value="NZ_AQQV01000002.1"/>
</dbReference>
<sequence length="139" mass="15813">MKNRERYQEWQGQLDRIPYAQHLNLTAELHQQMPCVFMPFEERLVGNMLLPAIHGGAIGALMEITAIVACSATTNAMRMPKLIDSTSDYLRSSKTENTWASAELIRQGRRVMAVRTTAWQSNRDRPVATGRMHLLTQLT</sequence>
<reference evidence="3 4" key="1">
    <citation type="submission" date="2013-04" db="EMBL/GenBank/DDBJ databases">
        <title>Oceanococcus atlanticus 22II-S10r2 Genome Sequencing.</title>
        <authorList>
            <person name="Lai Q."/>
            <person name="Li G."/>
            <person name="Shao Z."/>
        </authorList>
    </citation>
    <scope>NUCLEOTIDE SEQUENCE [LARGE SCALE GENOMIC DNA]</scope>
    <source>
        <strain evidence="3 4">22II-S10r2</strain>
    </source>
</reference>
<accession>A0A1Y1SDU3</accession>
<dbReference type="SUPFAM" id="SSF54637">
    <property type="entry name" value="Thioesterase/thiol ester dehydrase-isomerase"/>
    <property type="match status" value="1"/>
</dbReference>
<evidence type="ECO:0000256" key="1">
    <source>
        <dbReference type="ARBA" id="ARBA00022801"/>
    </source>
</evidence>
<dbReference type="CDD" id="cd03443">
    <property type="entry name" value="PaaI_thioesterase"/>
    <property type="match status" value="1"/>
</dbReference>
<dbReference type="NCBIfam" id="TIGR00369">
    <property type="entry name" value="unchar_dom_1"/>
    <property type="match status" value="1"/>
</dbReference>
<dbReference type="Proteomes" id="UP000192342">
    <property type="component" value="Unassembled WGS sequence"/>
</dbReference>
<dbReference type="EMBL" id="AQQV01000002">
    <property type="protein sequence ID" value="ORE86843.1"/>
    <property type="molecule type" value="Genomic_DNA"/>
</dbReference>
<organism evidence="3 4">
    <name type="scientific">Oceanococcus atlanticus</name>
    <dbReference type="NCBI Taxonomy" id="1317117"/>
    <lineage>
        <taxon>Bacteria</taxon>
        <taxon>Pseudomonadati</taxon>
        <taxon>Pseudomonadota</taxon>
        <taxon>Gammaproteobacteria</taxon>
        <taxon>Chromatiales</taxon>
        <taxon>Oceanococcaceae</taxon>
        <taxon>Oceanococcus</taxon>
    </lineage>
</organism>
<dbReference type="Pfam" id="PF03061">
    <property type="entry name" value="4HBT"/>
    <property type="match status" value="1"/>
</dbReference>
<dbReference type="InterPro" id="IPR003736">
    <property type="entry name" value="PAAI_dom"/>
</dbReference>
<keyword evidence="1" id="KW-0378">Hydrolase</keyword>
<dbReference type="GO" id="GO:0016289">
    <property type="term" value="F:acyl-CoA hydrolase activity"/>
    <property type="evidence" value="ECO:0007669"/>
    <property type="project" value="UniProtKB-ARBA"/>
</dbReference>
<evidence type="ECO:0000259" key="2">
    <source>
        <dbReference type="Pfam" id="PF03061"/>
    </source>
</evidence>
<name>A0A1Y1SDU3_9GAMM</name>
<dbReference type="InterPro" id="IPR006683">
    <property type="entry name" value="Thioestr_dom"/>
</dbReference>
<feature type="domain" description="Thioesterase" evidence="2">
    <location>
        <begin position="53"/>
        <end position="124"/>
    </location>
</feature>
<dbReference type="STRING" id="1317117.ATO7_07382"/>
<keyword evidence="4" id="KW-1185">Reference proteome</keyword>
<protein>
    <recommendedName>
        <fullName evidence="2">Thioesterase domain-containing protein</fullName>
    </recommendedName>
</protein>
<proteinExistence type="predicted"/>
<dbReference type="Gene3D" id="3.10.129.10">
    <property type="entry name" value="Hotdog Thioesterase"/>
    <property type="match status" value="1"/>
</dbReference>